<dbReference type="InterPro" id="IPR050879">
    <property type="entry name" value="Acyltransferase_3"/>
</dbReference>
<proteinExistence type="predicted"/>
<feature type="transmembrane region" description="Helical" evidence="1">
    <location>
        <begin position="158"/>
        <end position="177"/>
    </location>
</feature>
<protein>
    <submittedName>
        <fullName evidence="2">Uncharacterized protein</fullName>
    </submittedName>
</protein>
<keyword evidence="1" id="KW-1133">Transmembrane helix</keyword>
<dbReference type="EMBL" id="CAJGYM010000022">
    <property type="protein sequence ID" value="CAD6191675.1"/>
    <property type="molecule type" value="Genomic_DNA"/>
</dbReference>
<sequence length="192" mass="21853">MATTVFSMYLVLYKLTHSPYKYHLLPYMCAFLQGLRGVSITLVLGFHIFPSCGLIVLPIDRPDFTSDLKWALPLVYNVEPTFEHHTYWEQVKSVRFLAQTWSLCCEVQYYLIAPLIHSIAKILPTQLRLVGYVFSISASLFYHWTAPSERGYSLLPARLWQFLCGALAAELSVILLGQNGKKDKKEGGDSLD</sequence>
<comment type="caution">
    <text evidence="2">The sequence shown here is derived from an EMBL/GenBank/DDBJ whole genome shotgun (WGS) entry which is preliminary data.</text>
</comment>
<dbReference type="OrthoDB" id="92766at2759"/>
<evidence type="ECO:0000313" key="2">
    <source>
        <dbReference type="EMBL" id="CAD6191675.1"/>
    </source>
</evidence>
<reference evidence="2" key="1">
    <citation type="submission" date="2020-10" db="EMBL/GenBank/DDBJ databases">
        <authorList>
            <person name="Kikuchi T."/>
        </authorList>
    </citation>
    <scope>NUCLEOTIDE SEQUENCE</scope>
    <source>
        <strain evidence="2">NKZ352</strain>
    </source>
</reference>
<dbReference type="GO" id="GO:0016020">
    <property type="term" value="C:membrane"/>
    <property type="evidence" value="ECO:0007669"/>
    <property type="project" value="TreeGrafter"/>
</dbReference>
<keyword evidence="3" id="KW-1185">Reference proteome</keyword>
<dbReference type="AlphaFoldDB" id="A0A8S1H8D1"/>
<feature type="transmembrane region" description="Helical" evidence="1">
    <location>
        <begin position="129"/>
        <end position="146"/>
    </location>
</feature>
<keyword evidence="1" id="KW-0812">Transmembrane</keyword>
<evidence type="ECO:0000256" key="1">
    <source>
        <dbReference type="SAM" id="Phobius"/>
    </source>
</evidence>
<dbReference type="PANTHER" id="PTHR23028">
    <property type="entry name" value="ACETYLTRANSFERASE"/>
    <property type="match status" value="1"/>
</dbReference>
<organism evidence="2 3">
    <name type="scientific">Caenorhabditis auriculariae</name>
    <dbReference type="NCBI Taxonomy" id="2777116"/>
    <lineage>
        <taxon>Eukaryota</taxon>
        <taxon>Metazoa</taxon>
        <taxon>Ecdysozoa</taxon>
        <taxon>Nematoda</taxon>
        <taxon>Chromadorea</taxon>
        <taxon>Rhabditida</taxon>
        <taxon>Rhabditina</taxon>
        <taxon>Rhabditomorpha</taxon>
        <taxon>Rhabditoidea</taxon>
        <taxon>Rhabditidae</taxon>
        <taxon>Peloderinae</taxon>
        <taxon>Caenorhabditis</taxon>
    </lineage>
</organism>
<feature type="transmembrane region" description="Helical" evidence="1">
    <location>
        <begin position="38"/>
        <end position="59"/>
    </location>
</feature>
<accession>A0A8S1H8D1</accession>
<dbReference type="Proteomes" id="UP000835052">
    <property type="component" value="Unassembled WGS sequence"/>
</dbReference>
<keyword evidence="1" id="KW-0472">Membrane</keyword>
<dbReference type="GO" id="GO:0000271">
    <property type="term" value="P:polysaccharide biosynthetic process"/>
    <property type="evidence" value="ECO:0007669"/>
    <property type="project" value="TreeGrafter"/>
</dbReference>
<name>A0A8S1H8D1_9PELO</name>
<gene>
    <name evidence="2" type="ORF">CAUJ_LOCUS7594</name>
</gene>
<evidence type="ECO:0000313" key="3">
    <source>
        <dbReference type="Proteomes" id="UP000835052"/>
    </source>
</evidence>
<dbReference type="PANTHER" id="PTHR23028:SF53">
    <property type="entry name" value="ACYL_TRANSF_3 DOMAIN-CONTAINING PROTEIN"/>
    <property type="match status" value="1"/>
</dbReference>